<feature type="compositionally biased region" description="Acidic residues" evidence="2">
    <location>
        <begin position="1179"/>
        <end position="1188"/>
    </location>
</feature>
<dbReference type="EMBL" id="JAAGNN010000022">
    <property type="protein sequence ID" value="KAF4074523.1"/>
    <property type="molecule type" value="Genomic_DNA"/>
</dbReference>
<feature type="compositionally biased region" description="Basic and acidic residues" evidence="2">
    <location>
        <begin position="2632"/>
        <end position="2644"/>
    </location>
</feature>
<feature type="region of interest" description="Disordered" evidence="2">
    <location>
        <begin position="965"/>
        <end position="1008"/>
    </location>
</feature>
<dbReference type="PANTHER" id="PTHR22442:SF3">
    <property type="entry name" value="SOLUBLE LAMIN-ASSOCIATED PROTEIN OF 75 KDA"/>
    <property type="match status" value="1"/>
</dbReference>
<keyword evidence="1" id="KW-0175">Coiled coil</keyword>
<feature type="region of interest" description="Disordered" evidence="2">
    <location>
        <begin position="823"/>
        <end position="844"/>
    </location>
</feature>
<feature type="compositionally biased region" description="Acidic residues" evidence="2">
    <location>
        <begin position="1559"/>
        <end position="1574"/>
    </location>
</feature>
<feature type="compositionally biased region" description="Basic and acidic residues" evidence="2">
    <location>
        <begin position="1231"/>
        <end position="1252"/>
    </location>
</feature>
<feature type="region of interest" description="Disordered" evidence="2">
    <location>
        <begin position="2271"/>
        <end position="2615"/>
    </location>
</feature>
<dbReference type="PANTHER" id="PTHR22442">
    <property type="match status" value="1"/>
</dbReference>
<feature type="compositionally biased region" description="Basic and acidic residues" evidence="2">
    <location>
        <begin position="2571"/>
        <end position="2583"/>
    </location>
</feature>
<keyword evidence="4" id="KW-1185">Reference proteome</keyword>
<feature type="region of interest" description="Disordered" evidence="2">
    <location>
        <begin position="641"/>
        <end position="736"/>
    </location>
</feature>
<feature type="compositionally biased region" description="Basic and acidic residues" evidence="2">
    <location>
        <begin position="2464"/>
        <end position="2478"/>
    </location>
</feature>
<feature type="compositionally biased region" description="Polar residues" evidence="2">
    <location>
        <begin position="2359"/>
        <end position="2368"/>
    </location>
</feature>
<feature type="compositionally biased region" description="Low complexity" evidence="2">
    <location>
        <begin position="642"/>
        <end position="654"/>
    </location>
</feature>
<comment type="caution">
    <text evidence="3">The sequence shown here is derived from an EMBL/GenBank/DDBJ whole genome shotgun (WGS) entry which is preliminary data.</text>
</comment>
<dbReference type="InterPro" id="IPR029625">
    <property type="entry name" value="FAM169"/>
</dbReference>
<accession>A0A7J5ZVU2</accession>
<evidence type="ECO:0000313" key="4">
    <source>
        <dbReference type="Proteomes" id="UP000593565"/>
    </source>
</evidence>
<feature type="compositionally biased region" description="Basic and acidic residues" evidence="2">
    <location>
        <begin position="2294"/>
        <end position="2303"/>
    </location>
</feature>
<feature type="compositionally biased region" description="Acidic residues" evidence="2">
    <location>
        <begin position="2311"/>
        <end position="2322"/>
    </location>
</feature>
<feature type="compositionally biased region" description="Basic and acidic residues" evidence="2">
    <location>
        <begin position="1192"/>
        <end position="1206"/>
    </location>
</feature>
<feature type="compositionally biased region" description="Basic residues" evidence="2">
    <location>
        <begin position="2415"/>
        <end position="2435"/>
    </location>
</feature>
<feature type="region of interest" description="Disordered" evidence="2">
    <location>
        <begin position="2708"/>
        <end position="2731"/>
    </location>
</feature>
<name>A0A7J5ZVU2_AMEME</name>
<feature type="region of interest" description="Disordered" evidence="2">
    <location>
        <begin position="1601"/>
        <end position="1718"/>
    </location>
</feature>
<evidence type="ECO:0000256" key="2">
    <source>
        <dbReference type="SAM" id="MobiDB-lite"/>
    </source>
</evidence>
<feature type="compositionally biased region" description="Acidic residues" evidence="2">
    <location>
        <begin position="1456"/>
        <end position="1476"/>
    </location>
</feature>
<proteinExistence type="predicted"/>
<feature type="compositionally biased region" description="Basic and acidic residues" evidence="2">
    <location>
        <begin position="2383"/>
        <end position="2414"/>
    </location>
</feature>
<evidence type="ECO:0000256" key="1">
    <source>
        <dbReference type="SAM" id="Coils"/>
    </source>
</evidence>
<feature type="region of interest" description="Disordered" evidence="2">
    <location>
        <begin position="1229"/>
        <end position="1350"/>
    </location>
</feature>
<feature type="region of interest" description="Disordered" evidence="2">
    <location>
        <begin position="1554"/>
        <end position="1574"/>
    </location>
</feature>
<feature type="region of interest" description="Disordered" evidence="2">
    <location>
        <begin position="1149"/>
        <end position="1206"/>
    </location>
</feature>
<organism evidence="3 4">
    <name type="scientific">Ameiurus melas</name>
    <name type="common">Black bullhead</name>
    <name type="synonym">Silurus melas</name>
    <dbReference type="NCBI Taxonomy" id="219545"/>
    <lineage>
        <taxon>Eukaryota</taxon>
        <taxon>Metazoa</taxon>
        <taxon>Chordata</taxon>
        <taxon>Craniata</taxon>
        <taxon>Vertebrata</taxon>
        <taxon>Euteleostomi</taxon>
        <taxon>Actinopterygii</taxon>
        <taxon>Neopterygii</taxon>
        <taxon>Teleostei</taxon>
        <taxon>Ostariophysi</taxon>
        <taxon>Siluriformes</taxon>
        <taxon>Ictaluridae</taxon>
        <taxon>Ameiurus</taxon>
    </lineage>
</organism>
<feature type="compositionally biased region" description="Basic and acidic residues" evidence="2">
    <location>
        <begin position="689"/>
        <end position="719"/>
    </location>
</feature>
<feature type="compositionally biased region" description="Acidic residues" evidence="2">
    <location>
        <begin position="2346"/>
        <end position="2358"/>
    </location>
</feature>
<feature type="compositionally biased region" description="Basic and acidic residues" evidence="2">
    <location>
        <begin position="1149"/>
        <end position="1169"/>
    </location>
</feature>
<evidence type="ECO:0000313" key="3">
    <source>
        <dbReference type="EMBL" id="KAF4074523.1"/>
    </source>
</evidence>
<dbReference type="Proteomes" id="UP000593565">
    <property type="component" value="Unassembled WGS sequence"/>
</dbReference>
<feature type="region of interest" description="Disordered" evidence="2">
    <location>
        <begin position="1499"/>
        <end position="1520"/>
    </location>
</feature>
<feature type="compositionally biased region" description="Polar residues" evidence="2">
    <location>
        <begin position="2508"/>
        <end position="2517"/>
    </location>
</feature>
<reference evidence="3 4" key="1">
    <citation type="submission" date="2020-02" db="EMBL/GenBank/DDBJ databases">
        <title>A chromosome-scale genome assembly of the black bullhead catfish (Ameiurus melas).</title>
        <authorList>
            <person name="Wen M."/>
            <person name="Zham M."/>
            <person name="Cabau C."/>
            <person name="Klopp C."/>
            <person name="Donnadieu C."/>
            <person name="Roques C."/>
            <person name="Bouchez O."/>
            <person name="Lampietro C."/>
            <person name="Jouanno E."/>
            <person name="Herpin A."/>
            <person name="Louis A."/>
            <person name="Berthelot C."/>
            <person name="Parey E."/>
            <person name="Roest-Crollius H."/>
            <person name="Braasch I."/>
            <person name="Postlethwait J."/>
            <person name="Robinson-Rechavi M."/>
            <person name="Echchiki A."/>
            <person name="Begum T."/>
            <person name="Montfort J."/>
            <person name="Schartl M."/>
            <person name="Bobe J."/>
            <person name="Guiguen Y."/>
        </authorList>
    </citation>
    <scope>NUCLEOTIDE SEQUENCE [LARGE SCALE GENOMIC DNA]</scope>
    <source>
        <strain evidence="3">M_S1</strain>
        <tissue evidence="3">Blood</tissue>
    </source>
</reference>
<sequence>MVFPVDMLASVAPESLEQSAKDYMSKLLCRNSEIQEYLSILGSKKIEIGLCNVSFVPLYGVDIKQKLLALFSPEEPFKAVGLYLLDQWWSAEDILKTADSSRTGLIKVRTTGERIVLYVLNRIIYRTKEMAGNDVPFLCHGEDEIAKILWKNGEAIGFYSVKPEGRLCKSFLTQRYQLPVMDTIFIRKCHRGNGHGLQMLEDFVDRFKNDFMGLKYPLSPAMYKVCKKYLSRYPEDTELLWEIDGVGSPFQRTQIARKLQAMDLKGNHQALGKLSLETEDIPMEAGFRHVQVTMEHIEVVEEVVQIKITKEMQDTAVTTRGRRSNLKHKKLGEDKEETPGKIIRVEDIEPDVQSADEDGKVSVILKAPELRDTVETMTHDATPISETTHLHCEDKNKLTPEPTHQSEAEKEQVDEITPVMEIQSLKDNVQIMKSFEATIVPVDLQPLELQQAVEVEIVKMSSETEEVKEKVLGVKEMKSDANKVIPLETSEEIVESQKDQTEMADTTNIDIIDEVEMRKISVENIVDDTEVEKEEPGVLEVSLVEKEQVKVMHTVEETDTVQECLCDKEQETEDQGLSRDNEWEKVSSLIQQEEYSNIAYSSGSKGKCGDKRRSIYKTPLRHTVRLRDQAAEGELAERVLRSSSKQTLKTTSKQMYTRQAQSVKQPEKIKQVEAQAECTAKEQQTTDDQNPREVENKMEDSSQDENKMDEMLRNEEQDKMTTTAAEVGKAAEDGEVVEDKMKKKNIEETEVRHDKIEIEENIISKDEDRVSEPTVKDENKIEEAQEEELMKEPNAIQSEEPEINDIELSLDYEYGKDGAQREVEVKVPEPSVAEPFEEQKEEPTLEMMQAVTVQNTEEATSTLKLQKVPAVLVDLDKVSATHTYASVNAKGKSQPGRSDDRWNKEEEVLNQQVEHTEKKQEVEMTENENATVEVVEKIENSSIEETEEIFERVITTDVDRVSELTDENKMEDFQQEKALKETKTVQDTPDEEIKSKDIIESSEDDEEVKSDVQIELSEEEGDKTNFVTPLRCSKRLKHQVAERELTKRDLRSSTKTAKVTCKPNAIKQQVKTKQAVDDTEVEQMKEAVESHTGTAVEKKIESGSIITEGCSENLISALNDNVEEERNVDELHLEEKITDYQNLIEAENKMEDGSQHENKMNTAEIKLEGETLEQSSVEPVEEKDEEPASEMVPKDDVPNTEETKSALKLPKADDVLVDFNKIQIIYTDVSEDAKGTSQHQEEVDLERHRLESTDTESQAEHTEEEQVVELRENETENSSIEGTEEKVVRKCVVSNAEDRVPESAVTDEENMEEVQKGTTAQEIPGEEPKSLHVNESSEDDEGATSDVSLKLTEEEVYKEIITTEGCGENLISALKVIVEEGRNEDEERLGKNVTDAEHLMEMEDKIEDGSQDENKVDTKLRNNEQERMTTGEEVGDTTKDDEKIKAEGKSTSTAESVEEQEEEPASEIEPVEDDDNIKEATSTLKLQNVAVVLVDFNKVPPKHGSDDSEMDKVTSQSQEEVIQELYRPDSTYHINEGKEGVNQTECEVKLGEKEQQVEMIEEEHEETEEVRDERLEIEENIMSKVENKFPESTFTDEKMMNEAQEEEPVKPTNTNQDIPGEEENIQDDIGSSEGLKSDAQIELSEEEEDKTSFVTPLRRSRRLKHQAVESELTKRVLRSSTKPAKVASKTKAVMQQVKTKQPVDDPEEQIKEVLDSNTETAVTEKIESVSITTETKDVKALEGKKPGQSAECKLTKRSLSSLARLTNKATPQQRQERQIKAMMLHEEPEKLDESKNNEMNIILGSEVAVGEHMESETVHEIAEGGPENMISAVQSTCEEGSSLEKTDIEADDHKNIKNIRTSDGNEVENNIRSEDVTEQDKMAPEDIIHGETEQVCTAVHIELSEVLEEVENNVQEEEAATEMAYGEDRENIMETTSTLTLQEASVLLVDIKEVLPNLTGDCSSAFETAQEEMVNYLEIGEQAVDMPEEVKEGIRTEVVERENIETESVNFTEGDHTYLNAASKDTAEEDSSILMSNLENETTDINKLEEANIVLKHGDENKVEEESKMEEFTFQGPILTQDSVLKECSETPTHVHGILDFHNAEVVKNNISIEELATEELALEEDRANVIGSTSMLKLQKAAVMLVDFQGLTGGNEADGNETQSQEVALLTKANEENELVKMDAVEPVTEGIVEEEEAVCMDNTSPKQISKEVVETVFTRYLRRRTVTVTPRRRSKGLTGTRVAELEMDSLVTKVCPDILAVQSTKESRAAVEEAHETNSKCDDEEVPAVSEAVRKDREQDKNIPGNDPEMVEEMTDEDKDMVEAAVDHKAGESTDREILVQGDLPDEYQEKEEPELNQEQVRSANSEQEHNQQDNALEESLLEKTLEEEPSKRMEEKHRVDQSDKDIGVERRALRKRSITTKATSVRKSKRLRKQDQGENDGRTVVWTNTEDSATVMADMKSLAENKTTDQGKGQEIEDTNSIGGEISHKDEDQENSEGEERYENATISQESTTGTEDKSKQAQLSEFLNVSEEATDSKIVAQEENGEENKVEQSAIVEIIESENNAGEADRVTDEPKESEDTQEEPEQIEKNAEEMTEASVTVDENFTLELDEEVDRKDAECYRVVEETKASFQESEKEITDAGQESGVMTKRFLGGRKSATASPEQRSTRRRRRLLQDGLSEMEDKSEAEEVRKVIGEEVKKPKQKRKAVVELTPRRSKRLTGAEIV</sequence>
<protein>
    <submittedName>
        <fullName evidence="3">Uncharacterized protein</fullName>
    </submittedName>
</protein>
<feature type="compositionally biased region" description="Basic and acidic residues" evidence="2">
    <location>
        <begin position="965"/>
        <end position="984"/>
    </location>
</feature>
<feature type="compositionally biased region" description="Basic and acidic residues" evidence="2">
    <location>
        <begin position="2271"/>
        <end position="2283"/>
    </location>
</feature>
<feature type="coiled-coil region" evidence="1">
    <location>
        <begin position="1900"/>
        <end position="1927"/>
    </location>
</feature>
<feature type="compositionally biased region" description="Basic and acidic residues" evidence="2">
    <location>
        <begin position="1503"/>
        <end position="1512"/>
    </location>
</feature>
<feature type="compositionally biased region" description="Basic and acidic residues" evidence="2">
    <location>
        <begin position="1412"/>
        <end position="1448"/>
    </location>
</feature>
<feature type="region of interest" description="Disordered" evidence="2">
    <location>
        <begin position="1404"/>
        <end position="1483"/>
    </location>
</feature>
<feature type="compositionally biased region" description="Polar residues" evidence="2">
    <location>
        <begin position="655"/>
        <end position="664"/>
    </location>
</feature>
<feature type="compositionally biased region" description="Basic and acidic residues" evidence="2">
    <location>
        <begin position="2323"/>
        <end position="2340"/>
    </location>
</feature>
<feature type="region of interest" description="Disordered" evidence="2">
    <location>
        <begin position="2632"/>
        <end position="2695"/>
    </location>
</feature>
<gene>
    <name evidence="3" type="ORF">AMELA_G00240300</name>
</gene>
<feature type="region of interest" description="Disordered" evidence="2">
    <location>
        <begin position="757"/>
        <end position="778"/>
    </location>
</feature>